<organism evidence="1 2">
    <name type="scientific">Pseudoalteromonas piscicida</name>
    <dbReference type="NCBI Taxonomy" id="43662"/>
    <lineage>
        <taxon>Bacteria</taxon>
        <taxon>Pseudomonadati</taxon>
        <taxon>Pseudomonadota</taxon>
        <taxon>Gammaproteobacteria</taxon>
        <taxon>Alteromonadales</taxon>
        <taxon>Pseudoalteromonadaceae</taxon>
        <taxon>Pseudoalteromonas</taxon>
    </lineage>
</organism>
<dbReference type="EMBL" id="PNEL01000038">
    <property type="protein sequence ID" value="TMN75394.1"/>
    <property type="molecule type" value="Genomic_DNA"/>
</dbReference>
<protein>
    <submittedName>
        <fullName evidence="1">Uncharacterized protein</fullName>
    </submittedName>
</protein>
<reference evidence="2" key="2">
    <citation type="submission" date="2019-06" db="EMBL/GenBank/DDBJ databases">
        <title>Co-occurence of chitin degradation, pigmentation and bioactivity in marine Pseudoalteromonas.</title>
        <authorList>
            <person name="Sonnenschein E.C."/>
            <person name="Bech P.K."/>
        </authorList>
    </citation>
    <scope>NUCLEOTIDE SEQUENCE [LARGE SCALE GENOMIC DNA]</scope>
    <source>
        <strain evidence="2">S1607</strain>
    </source>
</reference>
<dbReference type="Proteomes" id="UP000305423">
    <property type="component" value="Unassembled WGS sequence"/>
</dbReference>
<evidence type="ECO:0000313" key="2">
    <source>
        <dbReference type="Proteomes" id="UP000305423"/>
    </source>
</evidence>
<accession>A0AAQ2ES53</accession>
<name>A0AAQ2ES53_PSEO7</name>
<dbReference type="AlphaFoldDB" id="A0AAQ2ES53"/>
<proteinExistence type="predicted"/>
<reference evidence="1 2" key="1">
    <citation type="submission" date="2017-12" db="EMBL/GenBank/DDBJ databases">
        <authorList>
            <person name="Paulsen S."/>
            <person name="Gram L.K."/>
        </authorList>
    </citation>
    <scope>NUCLEOTIDE SEQUENCE [LARGE SCALE GENOMIC DNA]</scope>
    <source>
        <strain evidence="1 2">S1607</strain>
    </source>
</reference>
<evidence type="ECO:0000313" key="1">
    <source>
        <dbReference type="EMBL" id="TMN75394.1"/>
    </source>
</evidence>
<sequence length="67" mass="7554">MLSTELHLTPYKNQYTQNKKSLAIKPSFGCGANNRLTLTDYDPSLYFPNDIQTLNLELKDSDSDASL</sequence>
<comment type="caution">
    <text evidence="1">The sequence shown here is derived from an EMBL/GenBank/DDBJ whole genome shotgun (WGS) entry which is preliminary data.</text>
</comment>
<gene>
    <name evidence="1" type="ORF">CWB74_15745</name>
</gene>